<comment type="subcellular location">
    <subcellularLocation>
        <location evidence="1">Mitochondrion matrix</location>
    </subcellularLocation>
</comment>
<dbReference type="GO" id="GO:0032543">
    <property type="term" value="P:mitochondrial translation"/>
    <property type="evidence" value="ECO:0007669"/>
    <property type="project" value="TreeGrafter"/>
</dbReference>
<dbReference type="GO" id="GO:0005524">
    <property type="term" value="F:ATP binding"/>
    <property type="evidence" value="ECO:0007669"/>
    <property type="project" value="UniProtKB-KW"/>
</dbReference>
<dbReference type="InterPro" id="IPR002300">
    <property type="entry name" value="aa-tRNA-synth_Ia"/>
</dbReference>
<dbReference type="SUPFAM" id="SSF50677">
    <property type="entry name" value="ValRS/IleRS/LeuRS editing domain"/>
    <property type="match status" value="1"/>
</dbReference>
<keyword evidence="6 11" id="KW-0067">ATP-binding</keyword>
<dbReference type="EMBL" id="BACD03000047">
    <property type="protein sequence ID" value="GAO51535.1"/>
    <property type="molecule type" value="Genomic_DNA"/>
</dbReference>
<protein>
    <recommendedName>
        <fullName evidence="3">leucine--tRNA ligase</fullName>
        <ecNumber evidence="3">6.1.1.4</ecNumber>
    </recommendedName>
    <alternativeName>
        <fullName evidence="9">Leucyl-tRNA synthetase</fullName>
    </alternativeName>
</protein>
<evidence type="ECO:0000256" key="2">
    <source>
        <dbReference type="ARBA" id="ARBA00005594"/>
    </source>
</evidence>
<evidence type="ECO:0000256" key="8">
    <source>
        <dbReference type="ARBA" id="ARBA00023146"/>
    </source>
</evidence>
<dbReference type="FunFam" id="3.40.50.620:FF:000003">
    <property type="entry name" value="Leucine--tRNA ligase"/>
    <property type="match status" value="1"/>
</dbReference>
<reference evidence="16 17" key="2">
    <citation type="journal article" date="2014" name="J. Gen. Appl. Microbiol.">
        <title>The early diverging ascomycetous budding yeast Saitoella complicata has three histone deacetylases belonging to the Clr6, Hos2, and Rpd3 lineages.</title>
        <authorList>
            <person name="Nishida H."/>
            <person name="Matsumoto T."/>
            <person name="Kondo S."/>
            <person name="Hamamoto M."/>
            <person name="Yoshikawa H."/>
        </authorList>
    </citation>
    <scope>NUCLEOTIDE SEQUENCE [LARGE SCALE GENOMIC DNA]</scope>
    <source>
        <strain evidence="16 17">NRRL Y-17804</strain>
    </source>
</reference>
<dbReference type="Pfam" id="PF09334">
    <property type="entry name" value="tRNA-synt_1g"/>
    <property type="match status" value="1"/>
</dbReference>
<reference evidence="16 17" key="1">
    <citation type="journal article" date="2011" name="J. Gen. Appl. Microbiol.">
        <title>Draft genome sequencing of the enigmatic yeast Saitoella complicata.</title>
        <authorList>
            <person name="Nishida H."/>
            <person name="Hamamoto M."/>
            <person name="Sugiyama J."/>
        </authorList>
    </citation>
    <scope>NUCLEOTIDE SEQUENCE [LARGE SCALE GENOMIC DNA]</scope>
    <source>
        <strain evidence="16 17">NRRL Y-17804</strain>
    </source>
</reference>
<evidence type="ECO:0000313" key="17">
    <source>
        <dbReference type="Proteomes" id="UP000033140"/>
    </source>
</evidence>
<dbReference type="OrthoDB" id="15954at2759"/>
<dbReference type="PANTHER" id="PTHR43740">
    <property type="entry name" value="LEUCYL-TRNA SYNTHETASE"/>
    <property type="match status" value="1"/>
</dbReference>
<dbReference type="Pfam" id="PF00133">
    <property type="entry name" value="tRNA-synt_1"/>
    <property type="match status" value="1"/>
</dbReference>
<evidence type="ECO:0000256" key="5">
    <source>
        <dbReference type="ARBA" id="ARBA00022741"/>
    </source>
</evidence>
<organism evidence="16 17">
    <name type="scientific">Saitoella complicata (strain BCRC 22490 / CBS 7301 / JCM 7358 / NBRC 10748 / NRRL Y-17804)</name>
    <dbReference type="NCBI Taxonomy" id="698492"/>
    <lineage>
        <taxon>Eukaryota</taxon>
        <taxon>Fungi</taxon>
        <taxon>Dikarya</taxon>
        <taxon>Ascomycota</taxon>
        <taxon>Taphrinomycotina</taxon>
        <taxon>Taphrinomycotina incertae sedis</taxon>
        <taxon>Saitoella</taxon>
    </lineage>
</organism>
<dbReference type="OMA" id="GIEHACM"/>
<dbReference type="InterPro" id="IPR015413">
    <property type="entry name" value="Methionyl/Leucyl_tRNA_Synth"/>
</dbReference>
<dbReference type="InterPro" id="IPR013155">
    <property type="entry name" value="M/V/L/I-tRNA-synth_anticd-bd"/>
</dbReference>
<keyword evidence="5 11" id="KW-0547">Nucleotide-binding</keyword>
<sequence length="880" mass="98886">MRSTSCASQLRFIAAQAYPDRLDYSAVESKWLAKWKAEKEQNIKDTATSKKDKFYVLSMFPYPSGTLHLGHLRVYTISDVISRFRKMQGFNVLHPMGWDAFGLPAENAAIERGISPAEWTVQNIEKMRGQFQMMLADFDWENEVTTCSPDYYRWTQDLFLRMHEAGLVYRKAAVVNWDPIDMTVLANEQVDAEGRSWRSGAVVEKKKLEQWFVKITDFAEPLLRDLETLEGWPQRVKTMQKNWIGKSSGAEFTFPINAPDLPPIQIFTSRPDTLMGVQFLAVSASHPVVKHVKDTTQDAALQAFLEKMPTLPEDSKAGFKLPGITAKHPLDDTLDIPIYVAPYVLSDYGHGAVMGVPGHDVRDNRFWKENEPETQINYVIKTEELTEGVPTGKSGVLTEASGKFSSMTVKEGGKAIVAAAQAKGLGKWSKQWRLRDWLISRQRYWGAPIPMIHCGSCGVVPVPREELPVKLPLDIELTGRGGSPLGKHEDFLNCKCPKCGGAAKRDTDTMDTFVDSSWYYMRYVDPKNTRAPFSYEKGSRMLPVEVYIGGVEHAILHLLYSRFFAKFTAKSGMWDGGDTAEPFKRLITQGMVHGKTFTDPVTGRFLKPDEVDLTDPKVPRLVSDQTKTPNISFEKMSKSKYNGVDPEATIKAYGADCTRAHILFTAPVSDVLEWDEDKIVGMQRWLSRVWRVVTSAATRLEDKNVPALPALHEMTPEEKKAWRDVHLTIKMVTESMSTTYSLNTVVSDLIKLTNALTAYTSIGEALQYHAAVTLVKLLAPIAPATAEESWTVLGKGATGGIFSQPWPEFNETATKSNDMKVVLQVNGKMRKVIEVDRVMSEDEIKELCWKEGAQWLVRRDGQQPKKVIIANGGRIANFVF</sequence>
<name>A0A0E9NQ33_SAICN</name>
<dbReference type="InterPro" id="IPR025709">
    <property type="entry name" value="Leu_tRNA-synth_edit"/>
</dbReference>
<comment type="catalytic activity">
    <reaction evidence="10">
        <text>tRNA(Leu) + L-leucine + ATP = L-leucyl-tRNA(Leu) + AMP + diphosphate</text>
        <dbReference type="Rhea" id="RHEA:11688"/>
        <dbReference type="Rhea" id="RHEA-COMP:9613"/>
        <dbReference type="Rhea" id="RHEA-COMP:9622"/>
        <dbReference type="ChEBI" id="CHEBI:30616"/>
        <dbReference type="ChEBI" id="CHEBI:33019"/>
        <dbReference type="ChEBI" id="CHEBI:57427"/>
        <dbReference type="ChEBI" id="CHEBI:78442"/>
        <dbReference type="ChEBI" id="CHEBI:78494"/>
        <dbReference type="ChEBI" id="CHEBI:456215"/>
        <dbReference type="EC" id="6.1.1.4"/>
    </reaction>
</comment>
<evidence type="ECO:0000256" key="7">
    <source>
        <dbReference type="ARBA" id="ARBA00022917"/>
    </source>
</evidence>
<dbReference type="Gene3D" id="1.10.730.10">
    <property type="entry name" value="Isoleucyl-tRNA Synthetase, Domain 1"/>
    <property type="match status" value="1"/>
</dbReference>
<dbReference type="AlphaFoldDB" id="A0A0E9NQ33"/>
<dbReference type="FunFam" id="3.40.50.620:FF:000100">
    <property type="entry name" value="probable leucine--tRNA ligase, mitochondrial"/>
    <property type="match status" value="1"/>
</dbReference>
<feature type="domain" description="Methionyl/Leucyl tRNA synthetase" evidence="14">
    <location>
        <begin position="55"/>
        <end position="192"/>
    </location>
</feature>
<keyword evidence="4 11" id="KW-0436">Ligase</keyword>
<gene>
    <name evidence="16" type="ORF">G7K_5634-t1</name>
</gene>
<evidence type="ECO:0000256" key="3">
    <source>
        <dbReference type="ARBA" id="ARBA00013164"/>
    </source>
</evidence>
<dbReference type="InterPro" id="IPR001412">
    <property type="entry name" value="aa-tRNA-synth_I_CS"/>
</dbReference>
<evidence type="ECO:0000256" key="4">
    <source>
        <dbReference type="ARBA" id="ARBA00022598"/>
    </source>
</evidence>
<dbReference type="PRINTS" id="PR00985">
    <property type="entry name" value="TRNASYNTHLEU"/>
</dbReference>
<dbReference type="NCBIfam" id="TIGR00396">
    <property type="entry name" value="leuS_bact"/>
    <property type="match status" value="1"/>
</dbReference>
<dbReference type="InterPro" id="IPR009080">
    <property type="entry name" value="tRNAsynth_Ia_anticodon-bd"/>
</dbReference>
<evidence type="ECO:0000256" key="11">
    <source>
        <dbReference type="RuleBase" id="RU363035"/>
    </source>
</evidence>
<proteinExistence type="inferred from homology"/>
<dbReference type="InterPro" id="IPR002302">
    <property type="entry name" value="Leu-tRNA-ligase"/>
</dbReference>
<evidence type="ECO:0000259" key="15">
    <source>
        <dbReference type="Pfam" id="PF13603"/>
    </source>
</evidence>
<dbReference type="SUPFAM" id="SSF47323">
    <property type="entry name" value="Anticodon-binding domain of a subclass of class I aminoacyl-tRNA synthetases"/>
    <property type="match status" value="1"/>
</dbReference>
<dbReference type="InterPro" id="IPR014729">
    <property type="entry name" value="Rossmann-like_a/b/a_fold"/>
</dbReference>
<dbReference type="GO" id="GO:0004823">
    <property type="term" value="F:leucine-tRNA ligase activity"/>
    <property type="evidence" value="ECO:0007669"/>
    <property type="project" value="UniProtKB-EC"/>
</dbReference>
<feature type="domain" description="Aminoacyl-tRNA synthetase class Ia" evidence="12">
    <location>
        <begin position="421"/>
        <end position="593"/>
    </location>
</feature>
<dbReference type="RefSeq" id="XP_019027095.1">
    <property type="nucleotide sequence ID" value="XM_019169098.1"/>
</dbReference>
<evidence type="ECO:0000256" key="9">
    <source>
        <dbReference type="ARBA" id="ARBA00030520"/>
    </source>
</evidence>
<feature type="domain" description="Methionyl/Valyl/Leucyl/Isoleucyl-tRNA synthetase anticodon-binding" evidence="13">
    <location>
        <begin position="719"/>
        <end position="837"/>
    </location>
</feature>
<evidence type="ECO:0000259" key="12">
    <source>
        <dbReference type="Pfam" id="PF00133"/>
    </source>
</evidence>
<dbReference type="GO" id="GO:0005759">
    <property type="term" value="C:mitochondrial matrix"/>
    <property type="evidence" value="ECO:0007669"/>
    <property type="project" value="UniProtKB-SubCell"/>
</dbReference>
<dbReference type="Pfam" id="PF13603">
    <property type="entry name" value="tRNA-synt_1_2"/>
    <property type="match status" value="1"/>
</dbReference>
<dbReference type="EC" id="6.1.1.4" evidence="3"/>
<accession>A0A0E9NQ33</accession>
<dbReference type="FunFam" id="1.10.730.10:FF:000002">
    <property type="entry name" value="Leucine--tRNA ligase"/>
    <property type="match status" value="1"/>
</dbReference>
<evidence type="ECO:0000259" key="14">
    <source>
        <dbReference type="Pfam" id="PF09334"/>
    </source>
</evidence>
<dbReference type="GO" id="GO:0002161">
    <property type="term" value="F:aminoacyl-tRNA deacylase activity"/>
    <property type="evidence" value="ECO:0007669"/>
    <property type="project" value="InterPro"/>
</dbReference>
<dbReference type="PROSITE" id="PS00178">
    <property type="entry name" value="AA_TRNA_LIGASE_I"/>
    <property type="match status" value="1"/>
</dbReference>
<dbReference type="STRING" id="698492.A0A0E9NQ33"/>
<evidence type="ECO:0000256" key="1">
    <source>
        <dbReference type="ARBA" id="ARBA00004305"/>
    </source>
</evidence>
<dbReference type="Pfam" id="PF08264">
    <property type="entry name" value="Anticodon_1"/>
    <property type="match status" value="1"/>
</dbReference>
<feature type="domain" description="Leucyl-tRNA synthetase editing" evidence="15">
    <location>
        <begin position="241"/>
        <end position="419"/>
    </location>
</feature>
<dbReference type="Proteomes" id="UP000033140">
    <property type="component" value="Unassembled WGS sequence"/>
</dbReference>
<dbReference type="GO" id="GO:0006429">
    <property type="term" value="P:leucyl-tRNA aminoacylation"/>
    <property type="evidence" value="ECO:0007669"/>
    <property type="project" value="InterPro"/>
</dbReference>
<evidence type="ECO:0000259" key="13">
    <source>
        <dbReference type="Pfam" id="PF08264"/>
    </source>
</evidence>
<reference evidence="16 17" key="3">
    <citation type="journal article" date="2015" name="Genome Announc.">
        <title>Draft Genome Sequence of the Archiascomycetous Yeast Saitoella complicata.</title>
        <authorList>
            <person name="Yamauchi K."/>
            <person name="Kondo S."/>
            <person name="Hamamoto M."/>
            <person name="Takahashi Y."/>
            <person name="Ogura Y."/>
            <person name="Hayashi T."/>
            <person name="Nishida H."/>
        </authorList>
    </citation>
    <scope>NUCLEOTIDE SEQUENCE [LARGE SCALE GENOMIC DNA]</scope>
    <source>
        <strain evidence="16 17">NRRL Y-17804</strain>
    </source>
</reference>
<evidence type="ECO:0000256" key="6">
    <source>
        <dbReference type="ARBA" id="ARBA00022840"/>
    </source>
</evidence>
<keyword evidence="17" id="KW-1185">Reference proteome</keyword>
<dbReference type="CDD" id="cd07958">
    <property type="entry name" value="Anticodon_Ia_Leu_BEm"/>
    <property type="match status" value="1"/>
</dbReference>
<dbReference type="PANTHER" id="PTHR43740:SF2">
    <property type="entry name" value="LEUCINE--TRNA LIGASE, MITOCHONDRIAL"/>
    <property type="match status" value="1"/>
</dbReference>
<comment type="caution">
    <text evidence="16">The sequence shown here is derived from an EMBL/GenBank/DDBJ whole genome shotgun (WGS) entry which is preliminary data.</text>
</comment>
<keyword evidence="8 11" id="KW-0030">Aminoacyl-tRNA synthetase</keyword>
<dbReference type="Gene3D" id="3.40.50.620">
    <property type="entry name" value="HUPs"/>
    <property type="match status" value="2"/>
</dbReference>
<dbReference type="HAMAP" id="MF_00049_B">
    <property type="entry name" value="Leu_tRNA_synth_B"/>
    <property type="match status" value="1"/>
</dbReference>
<evidence type="ECO:0000256" key="10">
    <source>
        <dbReference type="ARBA" id="ARBA00047469"/>
    </source>
</evidence>
<evidence type="ECO:0000313" key="16">
    <source>
        <dbReference type="EMBL" id="GAO51535.1"/>
    </source>
</evidence>
<comment type="similarity">
    <text evidence="2 11">Belongs to the class-I aminoacyl-tRNA synthetase family.</text>
</comment>
<dbReference type="SUPFAM" id="SSF52374">
    <property type="entry name" value="Nucleotidylyl transferase"/>
    <property type="match status" value="1"/>
</dbReference>
<dbReference type="CDD" id="cd00812">
    <property type="entry name" value="LeuRS_core"/>
    <property type="match status" value="1"/>
</dbReference>
<dbReference type="InterPro" id="IPR009008">
    <property type="entry name" value="Val/Leu/Ile-tRNA-synth_edit"/>
</dbReference>
<keyword evidence="7 11" id="KW-0648">Protein biosynthesis</keyword>